<dbReference type="PANTHER" id="PTHR43524:SF1">
    <property type="entry name" value="RADICAL SAM SUPERFAMILY PROTEIN"/>
    <property type="match status" value="1"/>
</dbReference>
<dbReference type="InterPro" id="IPR013785">
    <property type="entry name" value="Aldolase_TIM"/>
</dbReference>
<dbReference type="CDD" id="cd21128">
    <property type="entry name" value="SPASM_rSAM"/>
    <property type="match status" value="1"/>
</dbReference>
<evidence type="ECO:0000256" key="2">
    <source>
        <dbReference type="ARBA" id="ARBA00022723"/>
    </source>
</evidence>
<dbReference type="InterPro" id="IPR058240">
    <property type="entry name" value="rSAM_sf"/>
</dbReference>
<dbReference type="GO" id="GO:0051536">
    <property type="term" value="F:iron-sulfur cluster binding"/>
    <property type="evidence" value="ECO:0007669"/>
    <property type="project" value="UniProtKB-KW"/>
</dbReference>
<dbReference type="SFLD" id="SFLDS00029">
    <property type="entry name" value="Radical_SAM"/>
    <property type="match status" value="1"/>
</dbReference>
<evidence type="ECO:0000259" key="5">
    <source>
        <dbReference type="PROSITE" id="PS51918"/>
    </source>
</evidence>
<gene>
    <name evidence="6" type="ORF">AMJ40_01970</name>
</gene>
<dbReference type="SFLD" id="SFLDG01067">
    <property type="entry name" value="SPASM/twitch_domain_containing"/>
    <property type="match status" value="1"/>
</dbReference>
<sequence>MSALFARNFEKNLKMLLFLLDFVAVHPDARDSLRKVKWYYTHEHSLYKLLLRLSRELNHNAKKALMEFILNAWFLNKKIREQFREEEGFNPPQLLVISPTERCNLRCEGCWAGMYPREKDMNCVLLERIIAEAQREMGISFFVISGGEPFVREDLLDLYEKFDRTFFMIYTNGTLIDDDTVHRLAQLGNVAPMLSLDGFETETDARRGRDVYRKVVRTMEMLRDAGILFGFSTTADRLNVDIISSRDFIGHMLDKGCFWGWYFHYIPIGRDPDPERMLLPHQRNELRQRICEARRTLPILLVDFWNDGPQVGGCIAGGRYYLHVNCSGDVEPCVFCHFAVENVKSRSLREALRHPFLAEMRKNIPYDGNTLRPCMLIDRPWIFRDYYRRYRPYPTHPGAESLVGGLTKELDKYAQGVAQILDRVWENGDYEKIVHVPEEEM</sequence>
<evidence type="ECO:0000256" key="1">
    <source>
        <dbReference type="ARBA" id="ARBA00022691"/>
    </source>
</evidence>
<dbReference type="InterPro" id="IPR007197">
    <property type="entry name" value="rSAM"/>
</dbReference>
<name>A0A0S7WKN3_UNCT6</name>
<evidence type="ECO:0000256" key="4">
    <source>
        <dbReference type="ARBA" id="ARBA00023014"/>
    </source>
</evidence>
<dbReference type="InterPro" id="IPR023885">
    <property type="entry name" value="4Fe4S-binding_SPASM_dom"/>
</dbReference>
<dbReference type="SUPFAM" id="SSF102114">
    <property type="entry name" value="Radical SAM enzymes"/>
    <property type="match status" value="1"/>
</dbReference>
<dbReference type="Pfam" id="PF04055">
    <property type="entry name" value="Radical_SAM"/>
    <property type="match status" value="1"/>
</dbReference>
<dbReference type="PANTHER" id="PTHR43524">
    <property type="entry name" value="RADICAL SAM SUPERFAMILY PROTEIN"/>
    <property type="match status" value="1"/>
</dbReference>
<evidence type="ECO:0000313" key="7">
    <source>
        <dbReference type="Proteomes" id="UP000051124"/>
    </source>
</evidence>
<dbReference type="AlphaFoldDB" id="A0A0S7WKN3"/>
<dbReference type="PATRIC" id="fig|1703771.3.peg.213"/>
<dbReference type="Gene3D" id="3.20.20.70">
    <property type="entry name" value="Aldolase class I"/>
    <property type="match status" value="1"/>
</dbReference>
<protein>
    <recommendedName>
        <fullName evidence="5">Radical SAM core domain-containing protein</fullName>
    </recommendedName>
</protein>
<dbReference type="GO" id="GO:0046872">
    <property type="term" value="F:metal ion binding"/>
    <property type="evidence" value="ECO:0007669"/>
    <property type="project" value="UniProtKB-KW"/>
</dbReference>
<keyword evidence="4" id="KW-0411">Iron-sulfur</keyword>
<evidence type="ECO:0000256" key="3">
    <source>
        <dbReference type="ARBA" id="ARBA00023004"/>
    </source>
</evidence>
<organism evidence="6 7">
    <name type="scientific">candidate division TA06 bacterium DG_26</name>
    <dbReference type="NCBI Taxonomy" id="1703771"/>
    <lineage>
        <taxon>Bacteria</taxon>
        <taxon>Bacteria division TA06</taxon>
    </lineage>
</organism>
<reference evidence="6 7" key="1">
    <citation type="journal article" date="2015" name="Microbiome">
        <title>Genomic resolution of linkages in carbon, nitrogen, and sulfur cycling among widespread estuary sediment bacteria.</title>
        <authorList>
            <person name="Baker B.J."/>
            <person name="Lazar C.S."/>
            <person name="Teske A.P."/>
            <person name="Dick G.J."/>
        </authorList>
    </citation>
    <scope>NUCLEOTIDE SEQUENCE [LARGE SCALE GENOMIC DNA]</scope>
    <source>
        <strain evidence="6">DG_26</strain>
    </source>
</reference>
<feature type="domain" description="Radical SAM core" evidence="5">
    <location>
        <begin position="89"/>
        <end position="307"/>
    </location>
</feature>
<keyword evidence="3" id="KW-0408">Iron</keyword>
<dbReference type="GO" id="GO:0003824">
    <property type="term" value="F:catalytic activity"/>
    <property type="evidence" value="ECO:0007669"/>
    <property type="project" value="InterPro"/>
</dbReference>
<keyword evidence="2" id="KW-0479">Metal-binding</keyword>
<comment type="caution">
    <text evidence="6">The sequence shown here is derived from an EMBL/GenBank/DDBJ whole genome shotgun (WGS) entry which is preliminary data.</text>
</comment>
<evidence type="ECO:0000313" key="6">
    <source>
        <dbReference type="EMBL" id="KPJ50749.1"/>
    </source>
</evidence>
<keyword evidence="1" id="KW-0949">S-adenosyl-L-methionine</keyword>
<dbReference type="PROSITE" id="PS51918">
    <property type="entry name" value="RADICAL_SAM"/>
    <property type="match status" value="1"/>
</dbReference>
<accession>A0A0S7WKN3</accession>
<proteinExistence type="predicted"/>
<dbReference type="CDD" id="cd01335">
    <property type="entry name" value="Radical_SAM"/>
    <property type="match status" value="1"/>
</dbReference>
<dbReference type="EMBL" id="LIZT01000013">
    <property type="protein sequence ID" value="KPJ50749.1"/>
    <property type="molecule type" value="Genomic_DNA"/>
</dbReference>
<dbReference type="Proteomes" id="UP000051124">
    <property type="component" value="Unassembled WGS sequence"/>
</dbReference>
<dbReference type="Pfam" id="PF13186">
    <property type="entry name" value="SPASM"/>
    <property type="match status" value="1"/>
</dbReference>